<dbReference type="GeneID" id="18814194"/>
<protein>
    <submittedName>
        <fullName evidence="2">Uncharacterized protein</fullName>
    </submittedName>
</protein>
<reference evidence="2" key="1">
    <citation type="submission" date="2011-04" db="EMBL/GenBank/DDBJ databases">
        <title>Evolution of plant cell wall degrading machinery underlies the functional diversity of forest fungi.</title>
        <authorList>
            <consortium name="US DOE Joint Genome Institute (JGI-PGF)"/>
            <person name="Eastwood D.C."/>
            <person name="Floudas D."/>
            <person name="Binder M."/>
            <person name="Majcherczyk A."/>
            <person name="Schneider P."/>
            <person name="Aerts A."/>
            <person name="Asiegbu F.O."/>
            <person name="Baker S.E."/>
            <person name="Barry K."/>
            <person name="Bendiksby M."/>
            <person name="Blumentritt M."/>
            <person name="Coutinho P.M."/>
            <person name="Cullen D."/>
            <person name="Cullen D."/>
            <person name="Gathman A."/>
            <person name="Goodell B."/>
            <person name="Henrissat B."/>
            <person name="Ihrmark K."/>
            <person name="Kauserud H."/>
            <person name="Kohler A."/>
            <person name="LaButti K."/>
            <person name="Lapidus A."/>
            <person name="Lavin J.L."/>
            <person name="Lee Y.-H."/>
            <person name="Lindquist E."/>
            <person name="Lilly W."/>
            <person name="Lucas S."/>
            <person name="Morin E."/>
            <person name="Murat C."/>
            <person name="Oguiza J.A."/>
            <person name="Park J."/>
            <person name="Pisabarro A.G."/>
            <person name="Riley R."/>
            <person name="Rosling A."/>
            <person name="Salamov A."/>
            <person name="Schmidt O."/>
            <person name="Schmutz J."/>
            <person name="Skrede I."/>
            <person name="Stenlid J."/>
            <person name="Wiebenga A."/>
            <person name="Xie X."/>
            <person name="Kues U."/>
            <person name="Hibbett D.S."/>
            <person name="Hoffmeister D."/>
            <person name="Hogberg N."/>
            <person name="Martin F."/>
            <person name="Grigoriev I.V."/>
            <person name="Watkinson S.C."/>
        </authorList>
    </citation>
    <scope>NUCLEOTIDE SEQUENCE</scope>
    <source>
        <strain evidence="2">S7.9</strain>
    </source>
</reference>
<feature type="compositionally biased region" description="Basic and acidic residues" evidence="1">
    <location>
        <begin position="75"/>
        <end position="101"/>
    </location>
</feature>
<sequence length="156" mass="17391">MREPDLSDLHKFGCNVFVKNNSAGKLDVRAKKAKYTTTIPEHNADKIPLTATKPTLPSNMHNTSPKKQSISKIEGVMEREELTDKEADNQKEKNNMRERSTHTAALKPQGFYKLLNNGKLTAKSAHISEESDVPIEHNDYLMAYATGAANCDSPHI</sequence>
<proteinExistence type="predicted"/>
<feature type="compositionally biased region" description="Polar residues" evidence="1">
    <location>
        <begin position="52"/>
        <end position="71"/>
    </location>
</feature>
<dbReference type="RefSeq" id="XP_007313725.1">
    <property type="nucleotide sequence ID" value="XM_007313663.1"/>
</dbReference>
<evidence type="ECO:0000313" key="2">
    <source>
        <dbReference type="EMBL" id="EGO29483.1"/>
    </source>
</evidence>
<accession>F8NHX3</accession>
<dbReference type="OrthoDB" id="2667745at2759"/>
<dbReference type="AlphaFoldDB" id="F8NHX3"/>
<feature type="region of interest" description="Disordered" evidence="1">
    <location>
        <begin position="48"/>
        <end position="102"/>
    </location>
</feature>
<dbReference type="EMBL" id="GL945429">
    <property type="protein sequence ID" value="EGO29483.1"/>
    <property type="molecule type" value="Genomic_DNA"/>
</dbReference>
<dbReference type="HOGENOM" id="CLU_1687758_0_0_1"/>
<organism>
    <name type="scientific">Serpula lacrymans var. lacrymans (strain S7.9)</name>
    <name type="common">Dry rot fungus</name>
    <dbReference type="NCBI Taxonomy" id="578457"/>
    <lineage>
        <taxon>Eukaryota</taxon>
        <taxon>Fungi</taxon>
        <taxon>Dikarya</taxon>
        <taxon>Basidiomycota</taxon>
        <taxon>Agaricomycotina</taxon>
        <taxon>Agaricomycetes</taxon>
        <taxon>Agaricomycetidae</taxon>
        <taxon>Boletales</taxon>
        <taxon>Coniophorineae</taxon>
        <taxon>Serpulaceae</taxon>
        <taxon>Serpula</taxon>
    </lineage>
</organism>
<gene>
    <name evidence="2" type="ORF">SERLADRAFT_433461</name>
</gene>
<dbReference type="KEGG" id="sla:SERLADRAFT_433461"/>
<evidence type="ECO:0000256" key="1">
    <source>
        <dbReference type="SAM" id="MobiDB-lite"/>
    </source>
</evidence>
<dbReference type="Proteomes" id="UP000008064">
    <property type="component" value="Unassembled WGS sequence"/>
</dbReference>
<name>F8NHX3_SERL9</name>